<dbReference type="OrthoDB" id="3628931at2"/>
<proteinExistence type="predicted"/>
<dbReference type="Pfam" id="PF13845">
    <property type="entry name" value="Septum_form"/>
    <property type="match status" value="1"/>
</dbReference>
<accession>A0A2S5IUB0</accession>
<evidence type="ECO:0000259" key="2">
    <source>
        <dbReference type="Pfam" id="PF13845"/>
    </source>
</evidence>
<keyword evidence="4" id="KW-1185">Reference proteome</keyword>
<protein>
    <recommendedName>
        <fullName evidence="2">Septum formation-related domain-containing protein</fullName>
    </recommendedName>
</protein>
<feature type="region of interest" description="Disordered" evidence="1">
    <location>
        <begin position="1"/>
        <end position="21"/>
    </location>
</feature>
<name>A0A2S5IUB0_9MICC</name>
<dbReference type="InterPro" id="IPR026004">
    <property type="entry name" value="Septum_form"/>
</dbReference>
<dbReference type="EMBL" id="PRKW01000006">
    <property type="protein sequence ID" value="PPB48162.1"/>
    <property type="molecule type" value="Genomic_DNA"/>
</dbReference>
<organism evidence="3 4">
    <name type="scientific">Arthrobacter pityocampae</name>
    <dbReference type="NCBI Taxonomy" id="547334"/>
    <lineage>
        <taxon>Bacteria</taxon>
        <taxon>Bacillati</taxon>
        <taxon>Actinomycetota</taxon>
        <taxon>Actinomycetes</taxon>
        <taxon>Micrococcales</taxon>
        <taxon>Micrococcaceae</taxon>
        <taxon>Arthrobacter</taxon>
    </lineage>
</organism>
<gene>
    <name evidence="3" type="ORF">C4K88_14380</name>
</gene>
<reference evidence="3 4" key="1">
    <citation type="journal article" date="2014" name="Int. J. Syst. Evol. Microbiol.">
        <title>Arthrobacter pityocampae sp. nov., isolated from Thaumetopoea pityocampa (Lep., Thaumetopoeidae).</title>
        <authorList>
            <person name="Ince I.A."/>
            <person name="Demirbag Z."/>
            <person name="Kati H."/>
        </authorList>
    </citation>
    <scope>NUCLEOTIDE SEQUENCE [LARGE SCALE GENOMIC DNA]</scope>
    <source>
        <strain evidence="3 4">Tp2</strain>
    </source>
</reference>
<evidence type="ECO:0000313" key="3">
    <source>
        <dbReference type="EMBL" id="PPB48162.1"/>
    </source>
</evidence>
<comment type="caution">
    <text evidence="3">The sequence shown here is derived from an EMBL/GenBank/DDBJ whole genome shotgun (WGS) entry which is preliminary data.</text>
</comment>
<dbReference type="AlphaFoldDB" id="A0A2S5IUB0"/>
<sequence>MRSGQGRRASPRRPGRTASVAGAVAATALIAGCTMPAPDEPERRSDSVETAPAGTSPIAVGDCIDDPGMTPRADIPVIPCNEQHVFEAFSTTDMPDGEYPGLGEATAAAADFCAAEFRTFVGVDHDASVLELLYFYPVEESWNAEGDREILCFVAEEGETPVTGTLQDAAR</sequence>
<dbReference type="Proteomes" id="UP000239297">
    <property type="component" value="Unassembled WGS sequence"/>
</dbReference>
<feature type="region of interest" description="Disordered" evidence="1">
    <location>
        <begin position="33"/>
        <end position="60"/>
    </location>
</feature>
<feature type="domain" description="Septum formation-related" evidence="2">
    <location>
        <begin position="61"/>
        <end position="160"/>
    </location>
</feature>
<evidence type="ECO:0000256" key="1">
    <source>
        <dbReference type="SAM" id="MobiDB-lite"/>
    </source>
</evidence>
<evidence type="ECO:0000313" key="4">
    <source>
        <dbReference type="Proteomes" id="UP000239297"/>
    </source>
</evidence>
<dbReference type="PROSITE" id="PS51257">
    <property type="entry name" value="PROKAR_LIPOPROTEIN"/>
    <property type="match status" value="1"/>
</dbReference>